<name>A0A2A4GZ80_9STAP</name>
<dbReference type="AlphaFoldDB" id="A0A2A4GZ80"/>
<reference evidence="1 2" key="1">
    <citation type="journal article" date="2017" name="PLoS ONE">
        <title>Development of a real-time PCR for detection of Staphylococcus pseudintermedius using a novel automated comparison of whole-genome sequences.</title>
        <authorList>
            <person name="Verstappen K.M."/>
            <person name="Huijbregts L."/>
            <person name="Spaninks M."/>
            <person name="Wagenaar J.A."/>
            <person name="Fluit A.C."/>
            <person name="Duim B."/>
        </authorList>
    </citation>
    <scope>NUCLEOTIDE SEQUENCE [LARGE SCALE GENOMIC DNA]</scope>
    <source>
        <strain evidence="1 2">215070706401-1</strain>
    </source>
</reference>
<evidence type="ECO:0000313" key="2">
    <source>
        <dbReference type="Proteomes" id="UP000218335"/>
    </source>
</evidence>
<organism evidence="1 2">
    <name type="scientific">Staphylococcus delphini</name>
    <dbReference type="NCBI Taxonomy" id="53344"/>
    <lineage>
        <taxon>Bacteria</taxon>
        <taxon>Bacillati</taxon>
        <taxon>Bacillota</taxon>
        <taxon>Bacilli</taxon>
        <taxon>Bacillales</taxon>
        <taxon>Staphylococcaceae</taxon>
        <taxon>Staphylococcus</taxon>
        <taxon>Staphylococcus intermedius group</taxon>
    </lineage>
</organism>
<evidence type="ECO:0000313" key="1">
    <source>
        <dbReference type="EMBL" id="PCF55894.1"/>
    </source>
</evidence>
<comment type="caution">
    <text evidence="1">The sequence shown here is derived from an EMBL/GenBank/DDBJ whole genome shotgun (WGS) entry which is preliminary data.</text>
</comment>
<sequence>MKQSVNQVALYRKINSEIIKEAQIHFSPLNLYYVNDDEIKTIDLSSIEGQEILINDIDSMWSPYENELQIEQELIIGNPKALFGENGVTCVENTIGFAVHIHSKTSYYQKIKEIGSITFKDSDKLKITYREKFDKDFLRGSINFDFFLYLKEVKETKPYFANKIGMKLTAEDLNSYKIVVDGSGSIFPITEFSEKDGPLWKVNKSWIDASEDTFDSSNVSLMINDKHPLYRKITSGKSNQMLTGSIVLQVMSMIIDEVINKENQSLEDEEEIIEGTILSAVSYWVKTFEVQTQDIFTIQSSLFANMENEVTQE</sequence>
<dbReference type="EMBL" id="MWUU01000005">
    <property type="protein sequence ID" value="PCF55894.1"/>
    <property type="molecule type" value="Genomic_DNA"/>
</dbReference>
<dbReference type="RefSeq" id="WP_096591252.1">
    <property type="nucleotide sequence ID" value="NZ_MWRM01000005.1"/>
</dbReference>
<proteinExistence type="predicted"/>
<accession>A0A2A4GZ80</accession>
<dbReference type="Proteomes" id="UP000218335">
    <property type="component" value="Unassembled WGS sequence"/>
</dbReference>
<gene>
    <name evidence="1" type="ORF">B5C08_05370</name>
</gene>
<protein>
    <submittedName>
        <fullName evidence="1">Uncharacterized protein</fullName>
    </submittedName>
</protein>